<gene>
    <name evidence="2" type="ORF">TCIL3000_7_280</name>
</gene>
<proteinExistence type="predicted"/>
<dbReference type="InterPro" id="IPR036249">
    <property type="entry name" value="Thioredoxin-like_sf"/>
</dbReference>
<name>G0UPB8_TRYCI</name>
<keyword evidence="1" id="KW-0175">Coiled coil</keyword>
<dbReference type="Gene3D" id="3.40.30.10">
    <property type="entry name" value="Glutaredoxin"/>
    <property type="match status" value="1"/>
</dbReference>
<organism evidence="2">
    <name type="scientific">Trypanosoma congolense (strain IL3000)</name>
    <dbReference type="NCBI Taxonomy" id="1068625"/>
    <lineage>
        <taxon>Eukaryota</taxon>
        <taxon>Discoba</taxon>
        <taxon>Euglenozoa</taxon>
        <taxon>Kinetoplastea</taxon>
        <taxon>Metakinetoplastina</taxon>
        <taxon>Trypanosomatida</taxon>
        <taxon>Trypanosomatidae</taxon>
        <taxon>Trypanosoma</taxon>
        <taxon>Nannomonas</taxon>
    </lineage>
</organism>
<evidence type="ECO:0000256" key="1">
    <source>
        <dbReference type="SAM" id="Coils"/>
    </source>
</evidence>
<sequence length="464" mass="52029">MRNVSWCHRAVVGYGLFAAGGNLSQSVGCTRLGGMTRLCTSVNHRQPSLWTPFRCVAYKTNASSFESEVIQSQQAICLVYYRPDSSSCNAYLAHAERLVDRLNEEACGVGREEPETPTQRAWLKLCTINADENRNLASAFSVERAKLPVTYFIMQGTIVDKVTGHLVESRLESILRKFLEHYQQQLNVNLIGPCSKQQNPLPAAASADLLHGASTQFLQNRIMAALVGPESIRLPQESEKLDGLRKTIQQAKKKTFEELQELRRELGVDVRRLEEVQMVEKYYKSSQYISAALLSVLEALFLARVHSTIGNISADNVVFALNAVQRDFEPALGDANVRRLISLSQALLLRGELLLEQQKNASQVDSETEAESHVAKMLRWIDQLIDARVVPEQYPTEEVEEMFSLLKIYVAQTRQPQCVDKTGAEGLSAKRVQQMKTCLLGVLQLFHADAKSQEARLRLSSLLY</sequence>
<evidence type="ECO:0008006" key="3">
    <source>
        <dbReference type="Google" id="ProtNLM"/>
    </source>
</evidence>
<dbReference type="EMBL" id="HE575320">
    <property type="protein sequence ID" value="CCC91229.1"/>
    <property type="molecule type" value="Genomic_DNA"/>
</dbReference>
<protein>
    <recommendedName>
        <fullName evidence="3">Thioredoxin domain-containing protein</fullName>
    </recommendedName>
</protein>
<dbReference type="CDD" id="cd02947">
    <property type="entry name" value="TRX_family"/>
    <property type="match status" value="1"/>
</dbReference>
<reference evidence="2" key="1">
    <citation type="journal article" date="2012" name="Proc. Natl. Acad. Sci. U.S.A.">
        <title>Antigenic diversity is generated by distinct evolutionary mechanisms in African trypanosome species.</title>
        <authorList>
            <person name="Jackson A.P."/>
            <person name="Berry A."/>
            <person name="Aslett M."/>
            <person name="Allison H.C."/>
            <person name="Burton P."/>
            <person name="Vavrova-Anderson J."/>
            <person name="Brown R."/>
            <person name="Browne H."/>
            <person name="Corton N."/>
            <person name="Hauser H."/>
            <person name="Gamble J."/>
            <person name="Gilderthorp R."/>
            <person name="Marcello L."/>
            <person name="McQuillan J."/>
            <person name="Otto T.D."/>
            <person name="Quail M.A."/>
            <person name="Sanders M.J."/>
            <person name="van Tonder A."/>
            <person name="Ginger M.L."/>
            <person name="Field M.C."/>
            <person name="Barry J.D."/>
            <person name="Hertz-Fowler C."/>
            <person name="Berriman M."/>
        </authorList>
    </citation>
    <scope>NUCLEOTIDE SEQUENCE</scope>
    <source>
        <strain evidence="2">IL3000</strain>
    </source>
</reference>
<accession>G0UPB8</accession>
<dbReference type="VEuPathDB" id="TriTrypDB:TcIL3000_7_280"/>
<feature type="coiled-coil region" evidence="1">
    <location>
        <begin position="234"/>
        <end position="276"/>
    </location>
</feature>
<evidence type="ECO:0000313" key="2">
    <source>
        <dbReference type="EMBL" id="CCC91229.1"/>
    </source>
</evidence>
<dbReference type="AlphaFoldDB" id="G0UPB8"/>
<dbReference type="SUPFAM" id="SSF52833">
    <property type="entry name" value="Thioredoxin-like"/>
    <property type="match status" value="1"/>
</dbReference>